<keyword evidence="2" id="KW-1185">Reference proteome</keyword>
<dbReference type="PANTHER" id="PTHR43239:SF1">
    <property type="entry name" value="UPF0734 PROTEIN DDB_G0273871_DDB_G0273177"/>
    <property type="match status" value="1"/>
</dbReference>
<proteinExistence type="predicted"/>
<evidence type="ECO:0000313" key="1">
    <source>
        <dbReference type="EMBL" id="ADV83432.1"/>
    </source>
</evidence>
<dbReference type="SUPFAM" id="SSF54909">
    <property type="entry name" value="Dimeric alpha+beta barrel"/>
    <property type="match status" value="1"/>
</dbReference>
<dbReference type="STRING" id="401053.AciPR4_2655"/>
<gene>
    <name evidence="1" type="ordered locus">AciPR4_2655</name>
</gene>
<accession>E8V1U4</accession>
<dbReference type="KEGG" id="tsa:AciPR4_2655"/>
<dbReference type="PANTHER" id="PTHR43239">
    <property type="entry name" value="UPF0734 PROTEIN DDB_G0273871/DDB_G0273177"/>
    <property type="match status" value="1"/>
</dbReference>
<dbReference type="InterPro" id="IPR052996">
    <property type="entry name" value="Carb_Metab_Mutarotase"/>
</dbReference>
<protein>
    <recommendedName>
        <fullName evidence="3">L-rhamnose mutarotase</fullName>
    </recommendedName>
</protein>
<dbReference type="Proteomes" id="UP000006844">
    <property type="component" value="Chromosome"/>
</dbReference>
<dbReference type="Gene3D" id="3.30.70.100">
    <property type="match status" value="1"/>
</dbReference>
<reference evidence="1 2" key="1">
    <citation type="journal article" date="2012" name="Stand. Genomic Sci.">
        <title>Complete genome sequence of Terriglobus saanensis type strain SP1PR4(T), an Acidobacteria from tundra soil.</title>
        <authorList>
            <person name="Rawat S.R."/>
            <person name="Mannisto M.K."/>
            <person name="Starovoytov V."/>
            <person name="Goodwin L."/>
            <person name="Nolan M."/>
            <person name="Hauser L."/>
            <person name="Land M."/>
            <person name="Davenport K.W."/>
            <person name="Woyke T."/>
            <person name="Haggblom M.M."/>
        </authorList>
    </citation>
    <scope>NUCLEOTIDE SEQUENCE</scope>
    <source>
        <strain evidence="2">ATCC BAA-1853 / DSM 23119 / SP1PR4</strain>
    </source>
</reference>
<dbReference type="eggNOG" id="COG3254">
    <property type="taxonomic scope" value="Bacteria"/>
</dbReference>
<dbReference type="HOGENOM" id="CLU_100689_4_0_0"/>
<dbReference type="Pfam" id="PF05336">
    <property type="entry name" value="rhaM"/>
    <property type="match status" value="1"/>
</dbReference>
<dbReference type="GO" id="GO:0016857">
    <property type="term" value="F:racemase and epimerase activity, acting on carbohydrates and derivatives"/>
    <property type="evidence" value="ECO:0007669"/>
    <property type="project" value="InterPro"/>
</dbReference>
<evidence type="ECO:0000313" key="2">
    <source>
        <dbReference type="Proteomes" id="UP000006844"/>
    </source>
</evidence>
<dbReference type="EMBL" id="CP002467">
    <property type="protein sequence ID" value="ADV83432.1"/>
    <property type="molecule type" value="Genomic_DNA"/>
</dbReference>
<dbReference type="AlphaFoldDB" id="E8V1U4"/>
<sequence>MQRYCFVLDLRPDPVLIAEYIRLHQGVWPEIRESIREAGVLDMQIYRLGDRLFMIMDTLDDFTLERKAALDAANPKVIEWETLMGTFQQVDAAGDLTRRWQLMDKIFQLT</sequence>
<dbReference type="OrthoDB" id="9799608at2"/>
<dbReference type="InterPro" id="IPR011008">
    <property type="entry name" value="Dimeric_a/b-barrel"/>
</dbReference>
<evidence type="ECO:0008006" key="3">
    <source>
        <dbReference type="Google" id="ProtNLM"/>
    </source>
</evidence>
<name>E8V1U4_TERSS</name>
<organism evidence="1 2">
    <name type="scientific">Terriglobus saanensis (strain ATCC BAA-1853 / DSM 23119 / SP1PR4)</name>
    <dbReference type="NCBI Taxonomy" id="401053"/>
    <lineage>
        <taxon>Bacteria</taxon>
        <taxon>Pseudomonadati</taxon>
        <taxon>Acidobacteriota</taxon>
        <taxon>Terriglobia</taxon>
        <taxon>Terriglobales</taxon>
        <taxon>Acidobacteriaceae</taxon>
        <taxon>Terriglobus</taxon>
    </lineage>
</organism>
<dbReference type="InterPro" id="IPR008000">
    <property type="entry name" value="Rham/fucose_mutarotase"/>
</dbReference>
<dbReference type="RefSeq" id="WP_013569165.1">
    <property type="nucleotide sequence ID" value="NC_014963.1"/>
</dbReference>